<keyword evidence="3 14" id="KW-0813">Transport</keyword>
<keyword evidence="12 19" id="KW-0675">Receptor</keyword>
<evidence type="ECO:0000256" key="2">
    <source>
        <dbReference type="ARBA" id="ARBA00009810"/>
    </source>
</evidence>
<reference evidence="19 20" key="1">
    <citation type="submission" date="2018-07" db="EMBL/GenBank/DDBJ databases">
        <title>Pseudomonas laoshanensis sp. nov., isolated from soil.</title>
        <authorList>
            <person name="Sun J."/>
            <person name="Yu L."/>
            <person name="Wang M."/>
            <person name="Zhang C."/>
        </authorList>
    </citation>
    <scope>NUCLEOTIDE SEQUENCE [LARGE SCALE GENOMIC DNA]</scope>
    <source>
        <strain evidence="19 20">Y22</strain>
    </source>
</reference>
<evidence type="ECO:0000256" key="7">
    <source>
        <dbReference type="ARBA" id="ARBA00022729"/>
    </source>
</evidence>
<evidence type="ECO:0000256" key="15">
    <source>
        <dbReference type="RuleBase" id="RU003357"/>
    </source>
</evidence>
<sequence length="747" mass="81100">MLPAHAQQAYTSNTPAEDVLQLDATSVTGSTAPASGVVSSDKFTAPVLDTPQTIQVIPRQVFVQQGAQSLTDVLGNTPGISFNAGENGFATSSNNFQLRGFDTSGSIFVDGVRDSGSQNRDIFNVEQVEVFKGPAADNGRGGPGGYINQVTKTPQLQNFNQASVGFGFDSYDSDNRVRTTLDSNRVIADGTAVRVNLLALDGGVAGREHAELGSFGIAPSISFGLNTPTRFTLAYQYVKHEDVPDWGIPTAYIKGMDNYDGVTRERDRDNFYGLKSDYDDAESYALMARIEHDISDHTTFSNQLRWSQNKRDARYTVPFGFTPGTNIVDTQTQFYDRTNVTLSNLTSLVTHFQTGGLKHTLSTGLELSQETSDGERYATNDAGETDLFNPDPSRSDAFNPEPQQSNDVSIETVALYAYDTLELNEQWQVTGGLRAEHYRVEIDSLNADGTPQGPADGYSLSDTTLGGKLGLVFKPAENGSIYASVGLSTLPPGSYLSNPDISRTGNNAFPGLIGQNNDAAKTQEAVNYEIGTKWELFDDRLSATAALFHTERRNVAISGKTPGEPDSPTELKGYGKQIVQGLELGLTGRITPEWDVFGGVVFLESEREHSAYLDAARREASPGDYGTFTSTRGDELAFTPDTSANLWTTYRLPFGLTIGGGARYVSESWLGRPDDADRIIPNGRYGKLPDYTVFNAMASYEVSQNIDLRLNVNNITDELYATSSNWSGARAAIGAPRSYLLTTTIDF</sequence>
<gene>
    <name evidence="19" type="ORF">DT594_10985</name>
</gene>
<keyword evidence="10 15" id="KW-0798">TonB box</keyword>
<evidence type="ECO:0000256" key="3">
    <source>
        <dbReference type="ARBA" id="ARBA00022448"/>
    </source>
</evidence>
<keyword evidence="20" id="KW-1185">Reference proteome</keyword>
<evidence type="ECO:0000256" key="9">
    <source>
        <dbReference type="ARBA" id="ARBA00023065"/>
    </source>
</evidence>
<evidence type="ECO:0000259" key="17">
    <source>
        <dbReference type="Pfam" id="PF00593"/>
    </source>
</evidence>
<evidence type="ECO:0000256" key="12">
    <source>
        <dbReference type="ARBA" id="ARBA00023170"/>
    </source>
</evidence>
<dbReference type="Proteomes" id="UP000463138">
    <property type="component" value="Unassembled WGS sequence"/>
</dbReference>
<evidence type="ECO:0000256" key="5">
    <source>
        <dbReference type="ARBA" id="ARBA00022496"/>
    </source>
</evidence>
<keyword evidence="7" id="KW-0732">Signal</keyword>
<dbReference type="SUPFAM" id="SSF56935">
    <property type="entry name" value="Porins"/>
    <property type="match status" value="1"/>
</dbReference>
<dbReference type="InterPro" id="IPR039426">
    <property type="entry name" value="TonB-dep_rcpt-like"/>
</dbReference>
<keyword evidence="6 14" id="KW-0812">Transmembrane</keyword>
<dbReference type="InterPro" id="IPR000531">
    <property type="entry name" value="Beta-barrel_TonB"/>
</dbReference>
<comment type="similarity">
    <text evidence="2 14 15">Belongs to the TonB-dependent receptor family.</text>
</comment>
<name>A0A7V7GSD5_9GAMM</name>
<dbReference type="Gene3D" id="2.170.130.10">
    <property type="entry name" value="TonB-dependent receptor, plug domain"/>
    <property type="match status" value="1"/>
</dbReference>
<proteinExistence type="inferred from homology"/>
<keyword evidence="11 14" id="KW-0472">Membrane</keyword>
<evidence type="ECO:0000256" key="16">
    <source>
        <dbReference type="SAM" id="MobiDB-lite"/>
    </source>
</evidence>
<evidence type="ECO:0000256" key="14">
    <source>
        <dbReference type="PROSITE-ProRule" id="PRU01360"/>
    </source>
</evidence>
<dbReference type="PANTHER" id="PTHR32552:SF89">
    <property type="entry name" value="CATECHOLATE SIDEROPHORE RECEPTOR FIU"/>
    <property type="match status" value="1"/>
</dbReference>
<evidence type="ECO:0000259" key="18">
    <source>
        <dbReference type="Pfam" id="PF07715"/>
    </source>
</evidence>
<dbReference type="GO" id="GO:0009279">
    <property type="term" value="C:cell outer membrane"/>
    <property type="evidence" value="ECO:0007669"/>
    <property type="project" value="UniProtKB-SubCell"/>
</dbReference>
<comment type="caution">
    <text evidence="19">The sequence shown here is derived from an EMBL/GenBank/DDBJ whole genome shotgun (WGS) entry which is preliminary data.</text>
</comment>
<dbReference type="AlphaFoldDB" id="A0A7V7GSD5"/>
<dbReference type="InterPro" id="IPR036942">
    <property type="entry name" value="Beta-barrel_TonB_sf"/>
</dbReference>
<dbReference type="PANTHER" id="PTHR32552">
    <property type="entry name" value="FERRICHROME IRON RECEPTOR-RELATED"/>
    <property type="match status" value="1"/>
</dbReference>
<dbReference type="Gene3D" id="2.40.170.20">
    <property type="entry name" value="TonB-dependent receptor, beta-barrel domain"/>
    <property type="match status" value="1"/>
</dbReference>
<organism evidence="19 20">
    <name type="scientific">Halopseudomonas laoshanensis</name>
    <dbReference type="NCBI Taxonomy" id="2268758"/>
    <lineage>
        <taxon>Bacteria</taxon>
        <taxon>Pseudomonadati</taxon>
        <taxon>Pseudomonadota</taxon>
        <taxon>Gammaproteobacteria</taxon>
        <taxon>Pseudomonadales</taxon>
        <taxon>Pseudomonadaceae</taxon>
        <taxon>Halopseudomonas</taxon>
    </lineage>
</organism>
<evidence type="ECO:0000256" key="13">
    <source>
        <dbReference type="ARBA" id="ARBA00023237"/>
    </source>
</evidence>
<feature type="region of interest" description="Disordered" evidence="16">
    <location>
        <begin position="367"/>
        <end position="406"/>
    </location>
</feature>
<keyword evidence="9" id="KW-0406">Ion transport</keyword>
<accession>A0A7V7GSD5</accession>
<evidence type="ECO:0000256" key="8">
    <source>
        <dbReference type="ARBA" id="ARBA00023004"/>
    </source>
</evidence>
<dbReference type="InterPro" id="IPR037066">
    <property type="entry name" value="Plug_dom_sf"/>
</dbReference>
<dbReference type="GO" id="GO:0038023">
    <property type="term" value="F:signaling receptor activity"/>
    <property type="evidence" value="ECO:0007669"/>
    <property type="project" value="InterPro"/>
</dbReference>
<keyword evidence="5" id="KW-0410">Iron transport</keyword>
<dbReference type="InterPro" id="IPR010105">
    <property type="entry name" value="TonB_sidphr_rcpt"/>
</dbReference>
<dbReference type="Pfam" id="PF00593">
    <property type="entry name" value="TonB_dep_Rec_b-barrel"/>
    <property type="match status" value="1"/>
</dbReference>
<evidence type="ECO:0000256" key="4">
    <source>
        <dbReference type="ARBA" id="ARBA00022452"/>
    </source>
</evidence>
<protein>
    <submittedName>
        <fullName evidence="19">TonB-dependent siderophore receptor</fullName>
    </submittedName>
</protein>
<dbReference type="GO" id="GO:0015891">
    <property type="term" value="P:siderophore transport"/>
    <property type="evidence" value="ECO:0007669"/>
    <property type="project" value="InterPro"/>
</dbReference>
<dbReference type="PROSITE" id="PS52016">
    <property type="entry name" value="TONB_DEPENDENT_REC_3"/>
    <property type="match status" value="1"/>
</dbReference>
<keyword evidence="4 14" id="KW-1134">Transmembrane beta strand</keyword>
<evidence type="ECO:0000313" key="19">
    <source>
        <dbReference type="EMBL" id="KAA0693846.1"/>
    </source>
</evidence>
<evidence type="ECO:0000256" key="10">
    <source>
        <dbReference type="ARBA" id="ARBA00023077"/>
    </source>
</evidence>
<evidence type="ECO:0000256" key="1">
    <source>
        <dbReference type="ARBA" id="ARBA00004571"/>
    </source>
</evidence>
<evidence type="ECO:0000256" key="11">
    <source>
        <dbReference type="ARBA" id="ARBA00023136"/>
    </source>
</evidence>
<keyword evidence="13 14" id="KW-0998">Cell outer membrane</keyword>
<keyword evidence="8" id="KW-0408">Iron</keyword>
<dbReference type="NCBIfam" id="TIGR01783">
    <property type="entry name" value="TonB-siderophor"/>
    <property type="match status" value="1"/>
</dbReference>
<dbReference type="EMBL" id="QOVF01000003">
    <property type="protein sequence ID" value="KAA0693846.1"/>
    <property type="molecule type" value="Genomic_DNA"/>
</dbReference>
<evidence type="ECO:0000313" key="20">
    <source>
        <dbReference type="Proteomes" id="UP000463138"/>
    </source>
</evidence>
<comment type="subcellular location">
    <subcellularLocation>
        <location evidence="1 14">Cell outer membrane</location>
        <topology evidence="1 14">Multi-pass membrane protein</topology>
    </subcellularLocation>
</comment>
<dbReference type="InterPro" id="IPR012910">
    <property type="entry name" value="Plug_dom"/>
</dbReference>
<dbReference type="OrthoDB" id="9790771at2"/>
<dbReference type="Pfam" id="PF07715">
    <property type="entry name" value="Plug"/>
    <property type="match status" value="1"/>
</dbReference>
<feature type="domain" description="TonB-dependent receptor-like beta-barrel" evidence="17">
    <location>
        <begin position="225"/>
        <end position="715"/>
    </location>
</feature>
<feature type="domain" description="TonB-dependent receptor plug" evidence="18">
    <location>
        <begin position="47"/>
        <end position="145"/>
    </location>
</feature>
<dbReference type="GO" id="GO:0015344">
    <property type="term" value="F:siderophore uptake transmembrane transporter activity"/>
    <property type="evidence" value="ECO:0007669"/>
    <property type="project" value="TreeGrafter"/>
</dbReference>
<dbReference type="CDD" id="cd01347">
    <property type="entry name" value="ligand_gated_channel"/>
    <property type="match status" value="1"/>
</dbReference>
<evidence type="ECO:0000256" key="6">
    <source>
        <dbReference type="ARBA" id="ARBA00022692"/>
    </source>
</evidence>